<evidence type="ECO:0008006" key="4">
    <source>
        <dbReference type="Google" id="ProtNLM"/>
    </source>
</evidence>
<dbReference type="PRINTS" id="PR00313">
    <property type="entry name" value="CABNDNGRPT"/>
</dbReference>
<comment type="caution">
    <text evidence="2">The sequence shown here is derived from an EMBL/GenBank/DDBJ whole genome shotgun (WGS) entry which is preliminary data.</text>
</comment>
<dbReference type="EMBL" id="JANYMP010000001">
    <property type="protein sequence ID" value="MCS7475385.1"/>
    <property type="molecule type" value="Genomic_DNA"/>
</dbReference>
<proteinExistence type="predicted"/>
<dbReference type="Pfam" id="PF00353">
    <property type="entry name" value="HemolysinCabind"/>
    <property type="match status" value="1"/>
</dbReference>
<evidence type="ECO:0000313" key="3">
    <source>
        <dbReference type="Proteomes" id="UP001141259"/>
    </source>
</evidence>
<evidence type="ECO:0000256" key="1">
    <source>
        <dbReference type="SAM" id="SignalP"/>
    </source>
</evidence>
<protein>
    <recommendedName>
        <fullName evidence="4">Hemolysin type calcium-binding protein</fullName>
    </recommendedName>
</protein>
<evidence type="ECO:0000313" key="2">
    <source>
        <dbReference type="EMBL" id="MCS7475385.1"/>
    </source>
</evidence>
<organism evidence="2 3">
    <name type="scientific">Umezawaea endophytica</name>
    <dbReference type="NCBI Taxonomy" id="1654476"/>
    <lineage>
        <taxon>Bacteria</taxon>
        <taxon>Bacillati</taxon>
        <taxon>Actinomycetota</taxon>
        <taxon>Actinomycetes</taxon>
        <taxon>Pseudonocardiales</taxon>
        <taxon>Pseudonocardiaceae</taxon>
        <taxon>Umezawaea</taxon>
    </lineage>
</organism>
<feature type="signal peptide" evidence="1">
    <location>
        <begin position="1"/>
        <end position="22"/>
    </location>
</feature>
<gene>
    <name evidence="2" type="ORF">NZH93_00845</name>
</gene>
<name>A0A9X2VF63_9PSEU</name>
<dbReference type="AlphaFoldDB" id="A0A9X2VF63"/>
<feature type="chain" id="PRO_5040771681" description="Hemolysin type calcium-binding protein" evidence="1">
    <location>
        <begin position="23"/>
        <end position="152"/>
    </location>
</feature>
<keyword evidence="3" id="KW-1185">Reference proteome</keyword>
<dbReference type="InterPro" id="IPR011049">
    <property type="entry name" value="Serralysin-like_metalloprot_C"/>
</dbReference>
<keyword evidence="1" id="KW-0732">Signal</keyword>
<dbReference type="Gene3D" id="2.150.10.10">
    <property type="entry name" value="Serralysin-like metalloprotease, C-terminal"/>
    <property type="match status" value="1"/>
</dbReference>
<accession>A0A9X2VF63</accession>
<dbReference type="InterPro" id="IPR001343">
    <property type="entry name" value="Hemolysn_Ca-bd"/>
</dbReference>
<dbReference type="GO" id="GO:0005509">
    <property type="term" value="F:calcium ion binding"/>
    <property type="evidence" value="ECO:0007669"/>
    <property type="project" value="InterPro"/>
</dbReference>
<dbReference type="SUPFAM" id="SSF51120">
    <property type="entry name" value="beta-Roll"/>
    <property type="match status" value="1"/>
</dbReference>
<sequence>MHLRTRLVVLTGAVLLCLGVTAANGLASPDPVPPAVVTCAGLPATIVVPAPGMVTFGDPGGVPTNDVIVGTSGVDTIHGLGGDDVICGLGEEDLLTGGNGDDRIFGQGDDDDMFGGSGEDVLNGGPHNLGDRGNGGAGVDACPATEVLLNCP</sequence>
<dbReference type="RefSeq" id="WP_259620905.1">
    <property type="nucleotide sequence ID" value="NZ_JANYMP010000001.1"/>
</dbReference>
<reference evidence="2" key="1">
    <citation type="submission" date="2022-08" db="EMBL/GenBank/DDBJ databases">
        <authorList>
            <person name="Tistechok S."/>
            <person name="Samborskyy M."/>
            <person name="Roman I."/>
        </authorList>
    </citation>
    <scope>NUCLEOTIDE SEQUENCE</scope>
    <source>
        <strain evidence="2">DSM 103496</strain>
    </source>
</reference>
<dbReference type="Proteomes" id="UP001141259">
    <property type="component" value="Unassembled WGS sequence"/>
</dbReference>